<dbReference type="InterPro" id="IPR020846">
    <property type="entry name" value="MFS_dom"/>
</dbReference>
<dbReference type="CDD" id="cd17503">
    <property type="entry name" value="MFS_LmrB_MDR_like"/>
    <property type="match status" value="1"/>
</dbReference>
<feature type="region of interest" description="Disordered" evidence="8">
    <location>
        <begin position="479"/>
        <end position="498"/>
    </location>
</feature>
<dbReference type="PANTHER" id="PTHR42718:SF9">
    <property type="entry name" value="MAJOR FACILITATOR SUPERFAMILY MULTIDRUG TRANSPORTER MFSC"/>
    <property type="match status" value="1"/>
</dbReference>
<feature type="transmembrane region" description="Helical" evidence="9">
    <location>
        <begin position="453"/>
        <end position="475"/>
    </location>
</feature>
<keyword evidence="4" id="KW-1003">Cell membrane</keyword>
<evidence type="ECO:0000256" key="8">
    <source>
        <dbReference type="SAM" id="MobiDB-lite"/>
    </source>
</evidence>
<feature type="transmembrane region" description="Helical" evidence="9">
    <location>
        <begin position="179"/>
        <end position="199"/>
    </location>
</feature>
<dbReference type="PANTHER" id="PTHR42718">
    <property type="entry name" value="MAJOR FACILITATOR SUPERFAMILY MULTIDRUG TRANSPORTER MFSC"/>
    <property type="match status" value="1"/>
</dbReference>
<feature type="transmembrane region" description="Helical" evidence="9">
    <location>
        <begin position="153"/>
        <end position="173"/>
    </location>
</feature>
<feature type="domain" description="Major facilitator superfamily (MFS) profile" evidence="10">
    <location>
        <begin position="25"/>
        <end position="480"/>
    </location>
</feature>
<dbReference type="AlphaFoldDB" id="A0A7T4A181"/>
<feature type="transmembrane region" description="Helical" evidence="9">
    <location>
        <begin position="419"/>
        <end position="441"/>
    </location>
</feature>
<keyword evidence="7 9" id="KW-0472">Membrane</keyword>
<dbReference type="InterPro" id="IPR011701">
    <property type="entry name" value="MFS"/>
</dbReference>
<evidence type="ECO:0000256" key="2">
    <source>
        <dbReference type="ARBA" id="ARBA00008537"/>
    </source>
</evidence>
<name>A0A7T4A181_9MICO</name>
<proteinExistence type="inferred from homology"/>
<accession>A0A7T4A181</accession>
<gene>
    <name evidence="11" type="ORF">I6H47_05590</name>
</gene>
<dbReference type="Gene3D" id="1.20.1720.10">
    <property type="entry name" value="Multidrug resistance protein D"/>
    <property type="match status" value="1"/>
</dbReference>
<evidence type="ECO:0000313" key="11">
    <source>
        <dbReference type="EMBL" id="QQB15415.1"/>
    </source>
</evidence>
<dbReference type="NCBIfam" id="TIGR00711">
    <property type="entry name" value="efflux_EmrB"/>
    <property type="match status" value="1"/>
</dbReference>
<protein>
    <submittedName>
        <fullName evidence="11">Multidrug efflux MFS transporter</fullName>
    </submittedName>
</protein>
<feature type="transmembrane region" description="Helical" evidence="9">
    <location>
        <begin position="211"/>
        <end position="230"/>
    </location>
</feature>
<dbReference type="Proteomes" id="UP000595374">
    <property type="component" value="Chromosome"/>
</dbReference>
<dbReference type="InterPro" id="IPR036259">
    <property type="entry name" value="MFS_trans_sf"/>
</dbReference>
<keyword evidence="5 9" id="KW-0812">Transmembrane</keyword>
<dbReference type="PROSITE" id="PS50850">
    <property type="entry name" value="MFS"/>
    <property type="match status" value="1"/>
</dbReference>
<comment type="similarity">
    <text evidence="2">Belongs to the major facilitator superfamily. EmrB family.</text>
</comment>
<feature type="transmembrane region" description="Helical" evidence="9">
    <location>
        <begin position="284"/>
        <end position="307"/>
    </location>
</feature>
<feature type="transmembrane region" description="Helical" evidence="9">
    <location>
        <begin position="25"/>
        <end position="51"/>
    </location>
</feature>
<organism evidence="11 12">
    <name type="scientific">Brevibacterium casei</name>
    <dbReference type="NCBI Taxonomy" id="33889"/>
    <lineage>
        <taxon>Bacteria</taxon>
        <taxon>Bacillati</taxon>
        <taxon>Actinomycetota</taxon>
        <taxon>Actinomycetes</taxon>
        <taxon>Micrococcales</taxon>
        <taxon>Brevibacteriaceae</taxon>
        <taxon>Brevibacterium</taxon>
    </lineage>
</organism>
<dbReference type="EMBL" id="CP065989">
    <property type="protein sequence ID" value="QQB15415.1"/>
    <property type="molecule type" value="Genomic_DNA"/>
</dbReference>
<dbReference type="GO" id="GO:0022857">
    <property type="term" value="F:transmembrane transporter activity"/>
    <property type="evidence" value="ECO:0007669"/>
    <property type="project" value="InterPro"/>
</dbReference>
<keyword evidence="6 9" id="KW-1133">Transmembrane helix</keyword>
<evidence type="ECO:0000256" key="7">
    <source>
        <dbReference type="ARBA" id="ARBA00023136"/>
    </source>
</evidence>
<feature type="transmembrane region" description="Helical" evidence="9">
    <location>
        <begin position="348"/>
        <end position="366"/>
    </location>
</feature>
<reference evidence="11 12" key="1">
    <citation type="submission" date="2020-12" db="EMBL/GenBank/DDBJ databases">
        <title>FDA dAtabase for Regulatory Grade micrObial Sequences (FDA-ARGOS): Supporting development and validation of Infectious Disease Dx tests.</title>
        <authorList>
            <person name="Sproer C."/>
            <person name="Gronow S."/>
            <person name="Severitt S."/>
            <person name="Schroder I."/>
            <person name="Tallon L."/>
            <person name="Sadzewicz L."/>
            <person name="Zhao X."/>
            <person name="Boylan J."/>
            <person name="Ott S."/>
            <person name="Bowen H."/>
            <person name="Vavikolanu K."/>
            <person name="Mehta A."/>
            <person name="Aluvathingal J."/>
            <person name="Nadendla S."/>
            <person name="Lowell S."/>
            <person name="Myers T."/>
            <person name="Yan Y."/>
            <person name="Sichtig H."/>
        </authorList>
    </citation>
    <scope>NUCLEOTIDE SEQUENCE [LARGE SCALE GENOMIC DNA]</scope>
    <source>
        <strain evidence="11 12">FDAARGOS_990</strain>
    </source>
</reference>
<evidence type="ECO:0000256" key="3">
    <source>
        <dbReference type="ARBA" id="ARBA00022448"/>
    </source>
</evidence>
<evidence type="ECO:0000313" key="12">
    <source>
        <dbReference type="Proteomes" id="UP000595374"/>
    </source>
</evidence>
<dbReference type="Gene3D" id="1.20.1250.20">
    <property type="entry name" value="MFS general substrate transporter like domains"/>
    <property type="match status" value="1"/>
</dbReference>
<sequence length="498" mass="51833">MTKTTDTAEAAARSDAQPTTGGTGVIWLLLGAAFVTLLNETVMGVAIPHLVTDLGVTLNVAQWTTTAFMLTMAVVIPTTGYLLKRLTTRQVFLLAMSLFTAGTLLGALAPEFSVLIVARVIQASGTAMMMPLLMTTIMTVVPEHARGRFMGRITIVMAVAPALGPTLSGFILSTLTWHFLFWIILPVAIAMMIIGALRLRNIGEQSHSPLDWPSLPLSALGFGGLVYGFSTLGSGSPETIPQALAALAVGVLGLDLFIWRQLVLQRGDRALLDLRVFQSRSFSLAVGLVVVMMAAMFGSIILLPIYLQNVLQLDSVTTGMMLLPGGLAMGLAAPFVGRLFDRYGPRPLVIPGALIASAVLWSLTQLNETSPAWFVLLGHMGLSLGVAMMMTPLLTSALGSLSPQLYSHGSATVGAIQQVAGAIGTALFITVLSLGTVAAAGGGATPVVAQADGVSTAFFAGAVLSLVAVVGSWFVKNPAPRPAPASTEAPEAPATTDA</sequence>
<feature type="transmembrane region" description="Helical" evidence="9">
    <location>
        <begin position="319"/>
        <end position="336"/>
    </location>
</feature>
<evidence type="ECO:0000256" key="1">
    <source>
        <dbReference type="ARBA" id="ARBA00004651"/>
    </source>
</evidence>
<evidence type="ECO:0000256" key="6">
    <source>
        <dbReference type="ARBA" id="ARBA00022989"/>
    </source>
</evidence>
<evidence type="ECO:0000256" key="4">
    <source>
        <dbReference type="ARBA" id="ARBA00022475"/>
    </source>
</evidence>
<feature type="transmembrane region" description="Helical" evidence="9">
    <location>
        <begin position="242"/>
        <end position="263"/>
    </location>
</feature>
<dbReference type="InterPro" id="IPR004638">
    <property type="entry name" value="EmrB-like"/>
</dbReference>
<feature type="compositionally biased region" description="Low complexity" evidence="8">
    <location>
        <begin position="484"/>
        <end position="498"/>
    </location>
</feature>
<feature type="transmembrane region" description="Helical" evidence="9">
    <location>
        <begin position="372"/>
        <end position="398"/>
    </location>
</feature>
<comment type="subcellular location">
    <subcellularLocation>
        <location evidence="1">Cell membrane</location>
        <topology evidence="1">Multi-pass membrane protein</topology>
    </subcellularLocation>
</comment>
<keyword evidence="3" id="KW-0813">Transport</keyword>
<evidence type="ECO:0000256" key="5">
    <source>
        <dbReference type="ARBA" id="ARBA00022692"/>
    </source>
</evidence>
<dbReference type="Pfam" id="PF07690">
    <property type="entry name" value="MFS_1"/>
    <property type="match status" value="1"/>
</dbReference>
<dbReference type="RefSeq" id="WP_198500409.1">
    <property type="nucleotide sequence ID" value="NZ_CP065989.1"/>
</dbReference>
<evidence type="ECO:0000259" key="10">
    <source>
        <dbReference type="PROSITE" id="PS50850"/>
    </source>
</evidence>
<evidence type="ECO:0000256" key="9">
    <source>
        <dbReference type="SAM" id="Phobius"/>
    </source>
</evidence>
<dbReference type="GO" id="GO:0005886">
    <property type="term" value="C:plasma membrane"/>
    <property type="evidence" value="ECO:0007669"/>
    <property type="project" value="UniProtKB-SubCell"/>
</dbReference>
<feature type="transmembrane region" description="Helical" evidence="9">
    <location>
        <begin position="121"/>
        <end position="141"/>
    </location>
</feature>
<dbReference type="SUPFAM" id="SSF103473">
    <property type="entry name" value="MFS general substrate transporter"/>
    <property type="match status" value="1"/>
</dbReference>
<feature type="transmembrane region" description="Helical" evidence="9">
    <location>
        <begin position="90"/>
        <end position="109"/>
    </location>
</feature>
<feature type="transmembrane region" description="Helical" evidence="9">
    <location>
        <begin position="63"/>
        <end position="83"/>
    </location>
</feature>
<dbReference type="PRINTS" id="PR01036">
    <property type="entry name" value="TCRTETB"/>
</dbReference>